<dbReference type="InterPro" id="IPR031165">
    <property type="entry name" value="GNAT_YJDJ"/>
</dbReference>
<dbReference type="PANTHER" id="PTHR31435:SF10">
    <property type="entry name" value="BSR4717 PROTEIN"/>
    <property type="match status" value="1"/>
</dbReference>
<dbReference type="PROSITE" id="PS51186">
    <property type="entry name" value="GNAT"/>
    <property type="match status" value="1"/>
</dbReference>
<dbReference type="Pfam" id="PF14542">
    <property type="entry name" value="Acetyltransf_CG"/>
    <property type="match status" value="1"/>
</dbReference>
<dbReference type="InterPro" id="IPR000182">
    <property type="entry name" value="GNAT_dom"/>
</dbReference>
<dbReference type="Gene3D" id="3.40.630.30">
    <property type="match status" value="1"/>
</dbReference>
<evidence type="ECO:0000259" key="1">
    <source>
        <dbReference type="PROSITE" id="PS51186"/>
    </source>
</evidence>
<proteinExistence type="predicted"/>
<organism evidence="3 4">
    <name type="scientific">Streptomyces lanatus</name>
    <dbReference type="NCBI Taxonomy" id="66900"/>
    <lineage>
        <taxon>Bacteria</taxon>
        <taxon>Bacillati</taxon>
        <taxon>Actinomycetota</taxon>
        <taxon>Actinomycetes</taxon>
        <taxon>Kitasatosporales</taxon>
        <taxon>Streptomycetaceae</taxon>
        <taxon>Streptomyces</taxon>
    </lineage>
</organism>
<dbReference type="PANTHER" id="PTHR31435">
    <property type="entry name" value="PROTEIN NATD1"/>
    <property type="match status" value="1"/>
</dbReference>
<sequence length="119" mass="13439">MAEVLFDDSARRVQVVDDPEARQYVLYVDGTQAGTLSYRIVGERRVLGHTEVDETYRGRGFAQILIQVVLDDLRERQQKATVYCPAVDRFIKQHVKYADVIDPSHPGIWFASEAGSPTA</sequence>
<dbReference type="RefSeq" id="WP_190076041.1">
    <property type="nucleotide sequence ID" value="NZ_BNBM01000032.1"/>
</dbReference>
<dbReference type="SUPFAM" id="SSF55729">
    <property type="entry name" value="Acyl-CoA N-acyltransferases (Nat)"/>
    <property type="match status" value="1"/>
</dbReference>
<dbReference type="EMBL" id="JBEPFB010000039">
    <property type="protein sequence ID" value="MER7379818.1"/>
    <property type="molecule type" value="Genomic_DNA"/>
</dbReference>
<evidence type="ECO:0000313" key="4">
    <source>
        <dbReference type="Proteomes" id="UP001486207"/>
    </source>
</evidence>
<reference evidence="3 4" key="1">
    <citation type="submission" date="2024-06" db="EMBL/GenBank/DDBJ databases">
        <title>The Natural Products Discovery Center: Release of the First 8490 Sequenced Strains for Exploring Actinobacteria Biosynthetic Diversity.</title>
        <authorList>
            <person name="Kalkreuter E."/>
            <person name="Kautsar S.A."/>
            <person name="Yang D."/>
            <person name="Bader C.D."/>
            <person name="Teijaro C.N."/>
            <person name="Fluegel L."/>
            <person name="Davis C.M."/>
            <person name="Simpson J.R."/>
            <person name="Lauterbach L."/>
            <person name="Steele A.D."/>
            <person name="Gui C."/>
            <person name="Meng S."/>
            <person name="Li G."/>
            <person name="Viehrig K."/>
            <person name="Ye F."/>
            <person name="Su P."/>
            <person name="Kiefer A.F."/>
            <person name="Nichols A."/>
            <person name="Cepeda A.J."/>
            <person name="Yan W."/>
            <person name="Fan B."/>
            <person name="Jiang Y."/>
            <person name="Adhikari A."/>
            <person name="Zheng C.-J."/>
            <person name="Schuster L."/>
            <person name="Cowan T.M."/>
            <person name="Smanski M.J."/>
            <person name="Chevrette M.G."/>
            <person name="De Carvalho L.P.S."/>
            <person name="Shen B."/>
        </authorList>
    </citation>
    <scope>NUCLEOTIDE SEQUENCE [LARGE SCALE GENOMIC DNA]</scope>
    <source>
        <strain evidence="3 4">NPDC000155</strain>
    </source>
</reference>
<keyword evidence="4" id="KW-1185">Reference proteome</keyword>
<dbReference type="CDD" id="cd04301">
    <property type="entry name" value="NAT_SF"/>
    <property type="match status" value="1"/>
</dbReference>
<comment type="caution">
    <text evidence="3">The sequence shown here is derived from an EMBL/GenBank/DDBJ whole genome shotgun (WGS) entry which is preliminary data.</text>
</comment>
<dbReference type="PROSITE" id="PS51729">
    <property type="entry name" value="GNAT_YJDJ"/>
    <property type="match status" value="1"/>
</dbReference>
<feature type="domain" description="N-acetyltransferase" evidence="1">
    <location>
        <begin position="1"/>
        <end position="119"/>
    </location>
</feature>
<keyword evidence="3" id="KW-0012">Acyltransferase</keyword>
<keyword evidence="3" id="KW-0808">Transferase</keyword>
<dbReference type="GO" id="GO:0016746">
    <property type="term" value="F:acyltransferase activity"/>
    <property type="evidence" value="ECO:0007669"/>
    <property type="project" value="UniProtKB-KW"/>
</dbReference>
<dbReference type="EC" id="2.3.1.-" evidence="3"/>
<gene>
    <name evidence="3" type="ORF">ABT384_45315</name>
</gene>
<accession>A0ABV1Y7V0</accession>
<evidence type="ECO:0000313" key="3">
    <source>
        <dbReference type="EMBL" id="MER7379818.1"/>
    </source>
</evidence>
<evidence type="ECO:0000259" key="2">
    <source>
        <dbReference type="PROSITE" id="PS51729"/>
    </source>
</evidence>
<dbReference type="InterPro" id="IPR016181">
    <property type="entry name" value="Acyl_CoA_acyltransferase"/>
</dbReference>
<protein>
    <submittedName>
        <fullName evidence="3">GNAT family N-acetyltransferase</fullName>
        <ecNumber evidence="3">2.3.1.-</ecNumber>
    </submittedName>
</protein>
<feature type="domain" description="N-acetyltransferase" evidence="2">
    <location>
        <begin position="16"/>
        <end position="102"/>
    </location>
</feature>
<dbReference type="InterPro" id="IPR045057">
    <property type="entry name" value="Gcn5-rel_NAT"/>
</dbReference>
<name>A0ABV1Y7V0_9ACTN</name>
<dbReference type="Proteomes" id="UP001486207">
    <property type="component" value="Unassembled WGS sequence"/>
</dbReference>